<evidence type="ECO:0000313" key="4">
    <source>
        <dbReference type="EMBL" id="GAH09221.1"/>
    </source>
</evidence>
<dbReference type="GO" id="GO:0097367">
    <property type="term" value="F:carbohydrate derivative binding"/>
    <property type="evidence" value="ECO:0007669"/>
    <property type="project" value="InterPro"/>
</dbReference>
<name>X1CLD1_9ZZZZ</name>
<proteinExistence type="inferred from homology"/>
<comment type="caution">
    <text evidence="4">The sequence shown here is derived from an EMBL/GenBank/DDBJ whole genome shotgun (WGS) entry which is preliminary data.</text>
</comment>
<dbReference type="EMBL" id="BART01037604">
    <property type="protein sequence ID" value="GAH09221.1"/>
    <property type="molecule type" value="Genomic_DNA"/>
</dbReference>
<dbReference type="Pfam" id="PF10432">
    <property type="entry name" value="bact-PGI_C"/>
    <property type="match status" value="1"/>
</dbReference>
<dbReference type="GO" id="GO:0005975">
    <property type="term" value="P:carbohydrate metabolic process"/>
    <property type="evidence" value="ECO:0007669"/>
    <property type="project" value="InterPro"/>
</dbReference>
<dbReference type="CDD" id="cd05637">
    <property type="entry name" value="SIS_PGI_PMI_2"/>
    <property type="match status" value="1"/>
</dbReference>
<evidence type="ECO:0000256" key="1">
    <source>
        <dbReference type="ARBA" id="ARBA00010523"/>
    </source>
</evidence>
<protein>
    <recommendedName>
        <fullName evidence="3">Bifunctional glucose-6-phosphate/mannose-6-phosphate isomerase C-terminal domain-containing protein</fullName>
    </recommendedName>
</protein>
<feature type="non-terminal residue" evidence="4">
    <location>
        <position position="1"/>
    </location>
</feature>
<gene>
    <name evidence="4" type="ORF">S01H4_62832</name>
</gene>
<sequence>SFPLLFFPILKILHSVNLVAMNSSEVQEVIEQLKNLQETIKPEIPIKKNEAKQIAAKLHNRIPVIWSPFLCVANRFKCQINENSKQLALAEELPELNHNHIVGFEGLLPDNPFTVVIFRFPSEYSNVSLRFEITKEIIGKKVEIVDILIK</sequence>
<dbReference type="AlphaFoldDB" id="X1CLD1"/>
<feature type="non-terminal residue" evidence="4">
    <location>
        <position position="150"/>
    </location>
</feature>
<evidence type="ECO:0000256" key="2">
    <source>
        <dbReference type="ARBA" id="ARBA00023235"/>
    </source>
</evidence>
<comment type="similarity">
    <text evidence="1">Belongs to the PGI/PMI family.</text>
</comment>
<accession>X1CLD1</accession>
<dbReference type="SUPFAM" id="SSF53697">
    <property type="entry name" value="SIS domain"/>
    <property type="match status" value="1"/>
</dbReference>
<evidence type="ECO:0000259" key="3">
    <source>
        <dbReference type="Pfam" id="PF10432"/>
    </source>
</evidence>
<dbReference type="InterPro" id="IPR046348">
    <property type="entry name" value="SIS_dom_sf"/>
</dbReference>
<keyword evidence="2" id="KW-0413">Isomerase</keyword>
<dbReference type="GO" id="GO:0004476">
    <property type="term" value="F:mannose-6-phosphate isomerase activity"/>
    <property type="evidence" value="ECO:0007669"/>
    <property type="project" value="InterPro"/>
</dbReference>
<organism evidence="4">
    <name type="scientific">marine sediment metagenome</name>
    <dbReference type="NCBI Taxonomy" id="412755"/>
    <lineage>
        <taxon>unclassified sequences</taxon>
        <taxon>metagenomes</taxon>
        <taxon>ecological metagenomes</taxon>
    </lineage>
</organism>
<dbReference type="InterPro" id="IPR019490">
    <property type="entry name" value="Glu6P/Mann6P_isomerase_C"/>
</dbReference>
<dbReference type="GO" id="GO:0004347">
    <property type="term" value="F:glucose-6-phosphate isomerase activity"/>
    <property type="evidence" value="ECO:0007669"/>
    <property type="project" value="InterPro"/>
</dbReference>
<dbReference type="Gene3D" id="3.40.50.10490">
    <property type="entry name" value="Glucose-6-phosphate isomerase like protein, domain 1"/>
    <property type="match status" value="1"/>
</dbReference>
<reference evidence="4" key="1">
    <citation type="journal article" date="2014" name="Front. Microbiol.">
        <title>High frequency of phylogenetically diverse reductive dehalogenase-homologous genes in deep subseafloor sedimentary metagenomes.</title>
        <authorList>
            <person name="Kawai M."/>
            <person name="Futagami T."/>
            <person name="Toyoda A."/>
            <person name="Takaki Y."/>
            <person name="Nishi S."/>
            <person name="Hori S."/>
            <person name="Arai W."/>
            <person name="Tsubouchi T."/>
            <person name="Morono Y."/>
            <person name="Uchiyama I."/>
            <person name="Ito T."/>
            <person name="Fujiyama A."/>
            <person name="Inagaki F."/>
            <person name="Takami H."/>
        </authorList>
    </citation>
    <scope>NUCLEOTIDE SEQUENCE</scope>
    <source>
        <strain evidence="4">Expedition CK06-06</strain>
    </source>
</reference>
<dbReference type="GO" id="GO:1901135">
    <property type="term" value="P:carbohydrate derivative metabolic process"/>
    <property type="evidence" value="ECO:0007669"/>
    <property type="project" value="InterPro"/>
</dbReference>
<feature type="domain" description="Bifunctional glucose-6-phosphate/mannose-6-phosphate isomerase C-terminal" evidence="3">
    <location>
        <begin position="48"/>
        <end position="145"/>
    </location>
</feature>